<gene>
    <name evidence="7" type="primary">xfp</name>
    <name evidence="7" type="ORF">GCM10007269_34490</name>
</gene>
<proteinExistence type="inferred from homology"/>
<dbReference type="PROSITE" id="PS60003">
    <property type="entry name" value="PHOSPHOKETOLASE_2"/>
    <property type="match status" value="1"/>
</dbReference>
<keyword evidence="8" id="KW-1185">Reference proteome</keyword>
<dbReference type="InterPro" id="IPR029061">
    <property type="entry name" value="THDP-binding"/>
</dbReference>
<dbReference type="Pfam" id="PF09363">
    <property type="entry name" value="XFP_C"/>
    <property type="match status" value="1"/>
</dbReference>
<dbReference type="Proteomes" id="UP000629365">
    <property type="component" value="Unassembled WGS sequence"/>
</dbReference>
<comment type="similarity">
    <text evidence="2">Belongs to the XFP family.</text>
</comment>
<organism evidence="7 8">
    <name type="scientific">Microbacterium murale</name>
    <dbReference type="NCBI Taxonomy" id="1081040"/>
    <lineage>
        <taxon>Bacteria</taxon>
        <taxon>Bacillati</taxon>
        <taxon>Actinomycetota</taxon>
        <taxon>Actinomycetes</taxon>
        <taxon>Micrococcales</taxon>
        <taxon>Microbacteriaceae</taxon>
        <taxon>Microbacterium</taxon>
    </lineage>
</organism>
<evidence type="ECO:0000256" key="4">
    <source>
        <dbReference type="ARBA" id="ARBA00023239"/>
    </source>
</evidence>
<dbReference type="NCBIfam" id="NF003619">
    <property type="entry name" value="PRK05261.1-4"/>
    <property type="match status" value="1"/>
</dbReference>
<evidence type="ECO:0000313" key="8">
    <source>
        <dbReference type="Proteomes" id="UP000629365"/>
    </source>
</evidence>
<dbReference type="InterPro" id="IPR018970">
    <property type="entry name" value="Xul5P/Fru6P_PKetolase_N"/>
</dbReference>
<evidence type="ECO:0000259" key="6">
    <source>
        <dbReference type="Pfam" id="PF09364"/>
    </source>
</evidence>
<evidence type="ECO:0000256" key="3">
    <source>
        <dbReference type="ARBA" id="ARBA00023052"/>
    </source>
</evidence>
<evidence type="ECO:0000259" key="5">
    <source>
        <dbReference type="Pfam" id="PF09363"/>
    </source>
</evidence>
<dbReference type="InterPro" id="IPR018969">
    <property type="entry name" value="Xul5P/Fru6P_PKetolase_C"/>
</dbReference>
<dbReference type="EMBL" id="BMCM01000006">
    <property type="protein sequence ID" value="GGD88927.1"/>
    <property type="molecule type" value="Genomic_DNA"/>
</dbReference>
<dbReference type="Pfam" id="PF03894">
    <property type="entry name" value="XFP"/>
    <property type="match status" value="1"/>
</dbReference>
<evidence type="ECO:0000256" key="1">
    <source>
        <dbReference type="ARBA" id="ARBA00001964"/>
    </source>
</evidence>
<dbReference type="InterPro" id="IPR005593">
    <property type="entry name" value="Xul5P/Fru6P_PKetolase"/>
</dbReference>
<name>A0ABQ1S439_9MICO</name>
<protein>
    <submittedName>
        <fullName evidence="7">Phosphoketolase</fullName>
    </submittedName>
</protein>
<reference evidence="8" key="1">
    <citation type="journal article" date="2019" name="Int. J. Syst. Evol. Microbiol.">
        <title>The Global Catalogue of Microorganisms (GCM) 10K type strain sequencing project: providing services to taxonomists for standard genome sequencing and annotation.</title>
        <authorList>
            <consortium name="The Broad Institute Genomics Platform"/>
            <consortium name="The Broad Institute Genome Sequencing Center for Infectious Disease"/>
            <person name="Wu L."/>
            <person name="Ma J."/>
        </authorList>
    </citation>
    <scope>NUCLEOTIDE SEQUENCE [LARGE SCALE GENOMIC DNA]</scope>
    <source>
        <strain evidence="8">CCM 7640</strain>
    </source>
</reference>
<dbReference type="InterPro" id="IPR009014">
    <property type="entry name" value="Transketo_C/PFOR_II"/>
</dbReference>
<feature type="domain" description="Xylulose 5-phosphate/Fructose 6-phosphate phosphoketolase N-terminal" evidence="6">
    <location>
        <begin position="16"/>
        <end position="375"/>
    </location>
</feature>
<accession>A0ABQ1S439</accession>
<dbReference type="Pfam" id="PF09364">
    <property type="entry name" value="XFP_N"/>
    <property type="match status" value="1"/>
</dbReference>
<dbReference type="PANTHER" id="PTHR31273:SF0">
    <property type="entry name" value="PHOSPHOKETOLASE-RELATED"/>
    <property type="match status" value="1"/>
</dbReference>
<dbReference type="Gene3D" id="3.40.50.970">
    <property type="match status" value="2"/>
</dbReference>
<keyword evidence="3" id="KW-0786">Thiamine pyrophosphate</keyword>
<evidence type="ECO:0000313" key="7">
    <source>
        <dbReference type="EMBL" id="GGD88927.1"/>
    </source>
</evidence>
<comment type="cofactor">
    <cofactor evidence="1">
        <name>thiamine diphosphate</name>
        <dbReference type="ChEBI" id="CHEBI:58937"/>
    </cofactor>
</comment>
<dbReference type="InterPro" id="IPR019790">
    <property type="entry name" value="Xul5P/Fru6P_PKetolase_CS"/>
</dbReference>
<feature type="domain" description="Xylulose 5-phosphate/Fructose 6-phosphate phosphoketolase C-terminal" evidence="5">
    <location>
        <begin position="591"/>
        <end position="792"/>
    </location>
</feature>
<dbReference type="PROSITE" id="PS60002">
    <property type="entry name" value="PHOSPHOKETOLASE_1"/>
    <property type="match status" value="1"/>
</dbReference>
<dbReference type="PANTHER" id="PTHR31273">
    <property type="entry name" value="PHOSPHOKETOLASE-RELATED"/>
    <property type="match status" value="1"/>
</dbReference>
<evidence type="ECO:0000256" key="2">
    <source>
        <dbReference type="ARBA" id="ARBA00005623"/>
    </source>
</evidence>
<dbReference type="SUPFAM" id="SSF52518">
    <property type="entry name" value="Thiamin diphosphate-binding fold (THDP-binding)"/>
    <property type="match status" value="2"/>
</dbReference>
<dbReference type="InterPro" id="IPR019789">
    <property type="entry name" value="Xul5P/Fru6P_PKetolase_ThDP_BS"/>
</dbReference>
<sequence length="807" mass="88433">MTALENVRIEGDMTANPEALDRIDRWWRAANYLSVGQIYLQDDALLARPLSADDVKPRLLGHFGTVPGINLVYAHLNRVIVERDEPVLFIAGPGHGGPAMNANAWLDGTYSELYDDVPQDAAGMRSLFQQFSYPGGVPSHTAPETPGSIQEGGELGYSLAHAFGAALDDPALTVVCVVGDGEAETGPLATAWHGNKFLDPRRDGMVLPILHLNGWKIANPTLLARIPEPELAALMTGYGYDPIFVTITATEPSTDAHARFAEALDRAFDGIERVRAAAADGGERVPWPMIVLRSPKGWTGPEEVDGKPVEGTWRSHQVPLSDVRGDDSHRRMLEDWLRSYRPAELFDDAGSPHDSTSGWGPEGVRRMSAIPQANGIRRPLDIPGLDARAVAVDSPGGSDAGAMEVLGGWFADVIARNPETFRIFSPDELESNRLAPAVFEATEKQWNAGVEPVDEHLAPHGRVMEVLSEHLCQGWLEGYTLTGRHGVFTSYEAFIHIVDSMFNQHAKWLEASAGVAWREPLPAFTYLLSSHVWQQDHNGFTHQDPGFIDHVLNKSVDIVRVYLPFDANTLLVTMSQCLDATDRINVVVAGKKPAPQWLSIDDAREHVQRGLGELAWAGTVQEGESPDVVLAAAGDVPTQEVIAAAELLRDSIPDLKIRVVNVVDLATLQTSEQHPAGLDDAAFDALFTTDRPVVFAYHGYASLIHRLAYKRRGHDNLHVHGYKERGTTTTPFDMLMLNDIDRYGLAIDAIDRVPGLAEKVADVRAGFVTAREDARRHTREHGVDIPAIADWTFTSETQREAREARGA</sequence>
<comment type="caution">
    <text evidence="7">The sequence shown here is derived from an EMBL/GenBank/DDBJ whole genome shotgun (WGS) entry which is preliminary data.</text>
</comment>
<dbReference type="PIRSF" id="PIRSF017245">
    <property type="entry name" value="Phosphoketolase"/>
    <property type="match status" value="1"/>
</dbReference>
<keyword evidence="4" id="KW-0456">Lyase</keyword>
<dbReference type="Gene3D" id="3.40.50.920">
    <property type="match status" value="1"/>
</dbReference>